<dbReference type="GO" id="GO:0015031">
    <property type="term" value="P:protein transport"/>
    <property type="evidence" value="ECO:0007669"/>
    <property type="project" value="UniProtKB-KW"/>
</dbReference>
<keyword evidence="4" id="KW-0653">Protein transport</keyword>
<accession>A0A1E3BRW1</accession>
<reference evidence="11 12" key="1">
    <citation type="journal article" date="2016" name="BMC Genomics">
        <title>Comparative genomic and transcriptomic analyses of the Fuzhuan brick tea-fermentation fungus Aspergillus cristatus.</title>
        <authorList>
            <person name="Ge Y."/>
            <person name="Wang Y."/>
            <person name="Liu Y."/>
            <person name="Tan Y."/>
            <person name="Ren X."/>
            <person name="Zhang X."/>
            <person name="Hyde K.D."/>
            <person name="Liu Y."/>
            <person name="Liu Z."/>
        </authorList>
    </citation>
    <scope>NUCLEOTIDE SEQUENCE [LARGE SCALE GENOMIC DNA]</scope>
    <source>
        <strain evidence="11 12">GZAAS20.1005</strain>
    </source>
</reference>
<dbReference type="PANTHER" id="PTHR12791">
    <property type="entry name" value="GOLGI SNARE BET1-RELATED"/>
    <property type="match status" value="1"/>
</dbReference>
<evidence type="ECO:0000256" key="10">
    <source>
        <dbReference type="SAM" id="Phobius"/>
    </source>
</evidence>
<evidence type="ECO:0000313" key="11">
    <source>
        <dbReference type="EMBL" id="ODM23627.1"/>
    </source>
</evidence>
<keyword evidence="7 10" id="KW-0472">Membrane</keyword>
<keyword evidence="2" id="KW-0813">Transport</keyword>
<evidence type="ECO:0000256" key="7">
    <source>
        <dbReference type="ARBA" id="ARBA00023136"/>
    </source>
</evidence>
<gene>
    <name evidence="11" type="ORF">SI65_01216</name>
</gene>
<proteinExistence type="predicted"/>
<sequence>MASRFPRQRDPRAASSLFDSYDGNSRPASKSPGRMGGYGYGGYSGAGHDSGSMSGSASGGFRSATPNNKGQYSDAVLSSLESQNDAEVEGITAKVKMLKNITMAIGDEIRDTSNLTDLNDTFDNTRVRIRGNMTRMLRMAERTGVGWRVWLVFLLAVFFIFAYVWLT</sequence>
<dbReference type="FunFam" id="1.20.5.110:FF:000057">
    <property type="entry name" value="SNARE complex subunit (Bet1), putative"/>
    <property type="match status" value="1"/>
</dbReference>
<keyword evidence="12" id="KW-1185">Reference proteome</keyword>
<dbReference type="GO" id="GO:0000139">
    <property type="term" value="C:Golgi membrane"/>
    <property type="evidence" value="ECO:0007669"/>
    <property type="project" value="UniProtKB-SubCell"/>
</dbReference>
<evidence type="ECO:0000256" key="9">
    <source>
        <dbReference type="SAM" id="MobiDB-lite"/>
    </source>
</evidence>
<evidence type="ECO:0000256" key="5">
    <source>
        <dbReference type="ARBA" id="ARBA00022989"/>
    </source>
</evidence>
<dbReference type="Proteomes" id="UP000094569">
    <property type="component" value="Unassembled WGS sequence"/>
</dbReference>
<keyword evidence="3 10" id="KW-0812">Transmembrane</keyword>
<name>A0A1E3BRW1_ASPCR</name>
<dbReference type="EMBL" id="JXNT01000001">
    <property type="protein sequence ID" value="ODM23627.1"/>
    <property type="molecule type" value="Genomic_DNA"/>
</dbReference>
<evidence type="ECO:0000256" key="2">
    <source>
        <dbReference type="ARBA" id="ARBA00022448"/>
    </source>
</evidence>
<evidence type="ECO:0000256" key="1">
    <source>
        <dbReference type="ARBA" id="ARBA00004394"/>
    </source>
</evidence>
<evidence type="ECO:0000313" key="12">
    <source>
        <dbReference type="Proteomes" id="UP000094569"/>
    </source>
</evidence>
<feature type="region of interest" description="Disordered" evidence="9">
    <location>
        <begin position="1"/>
        <end position="66"/>
    </location>
</feature>
<dbReference type="VEuPathDB" id="FungiDB:SI65_01216"/>
<evidence type="ECO:0000256" key="6">
    <source>
        <dbReference type="ARBA" id="ARBA00023034"/>
    </source>
</evidence>
<comment type="caution">
    <text evidence="11">The sequence shown here is derived from an EMBL/GenBank/DDBJ whole genome shotgun (WGS) entry which is preliminary data.</text>
</comment>
<organism evidence="11 12">
    <name type="scientific">Aspergillus cristatus</name>
    <name type="common">Chinese Fuzhuan brick tea-fermentation fungus</name>
    <name type="synonym">Eurotium cristatum</name>
    <dbReference type="NCBI Taxonomy" id="573508"/>
    <lineage>
        <taxon>Eukaryota</taxon>
        <taxon>Fungi</taxon>
        <taxon>Dikarya</taxon>
        <taxon>Ascomycota</taxon>
        <taxon>Pezizomycotina</taxon>
        <taxon>Eurotiomycetes</taxon>
        <taxon>Eurotiomycetidae</taxon>
        <taxon>Eurotiales</taxon>
        <taxon>Aspergillaceae</taxon>
        <taxon>Aspergillus</taxon>
        <taxon>Aspergillus subgen. Aspergillus</taxon>
    </lineage>
</organism>
<dbReference type="InterPro" id="IPR039899">
    <property type="entry name" value="BET1_SNARE"/>
</dbReference>
<evidence type="ECO:0000256" key="4">
    <source>
        <dbReference type="ARBA" id="ARBA00022927"/>
    </source>
</evidence>
<keyword evidence="5 10" id="KW-1133">Transmembrane helix</keyword>
<keyword evidence="6" id="KW-0333">Golgi apparatus</keyword>
<protein>
    <recommendedName>
        <fullName evidence="13">t-SNARE coiled-coil homology domain-containing protein</fullName>
    </recommendedName>
</protein>
<dbReference type="AlphaFoldDB" id="A0A1E3BRW1"/>
<dbReference type="STRING" id="573508.A0A1E3BRW1"/>
<feature type="compositionally biased region" description="Low complexity" evidence="9">
    <location>
        <begin position="46"/>
        <end position="64"/>
    </location>
</feature>
<dbReference type="Gene3D" id="1.20.5.110">
    <property type="match status" value="1"/>
</dbReference>
<evidence type="ECO:0000256" key="8">
    <source>
        <dbReference type="ARBA" id="ARBA00046280"/>
    </source>
</evidence>
<feature type="compositionally biased region" description="Gly residues" evidence="9">
    <location>
        <begin position="34"/>
        <end position="45"/>
    </location>
</feature>
<feature type="transmembrane region" description="Helical" evidence="10">
    <location>
        <begin position="145"/>
        <end position="166"/>
    </location>
</feature>
<dbReference type="CDD" id="cd15853">
    <property type="entry name" value="SNARE_Bet1"/>
    <property type="match status" value="1"/>
</dbReference>
<evidence type="ECO:0000256" key="3">
    <source>
        <dbReference type="ARBA" id="ARBA00022692"/>
    </source>
</evidence>
<comment type="subcellular location">
    <subcellularLocation>
        <location evidence="8">Endomembrane system</location>
        <topology evidence="8">Single-pass type IV membrane protein</topology>
    </subcellularLocation>
    <subcellularLocation>
        <location evidence="1">Golgi apparatus membrane</location>
    </subcellularLocation>
</comment>
<evidence type="ECO:0008006" key="13">
    <source>
        <dbReference type="Google" id="ProtNLM"/>
    </source>
</evidence>
<dbReference type="SUPFAM" id="SSF58038">
    <property type="entry name" value="SNARE fusion complex"/>
    <property type="match status" value="1"/>
</dbReference>
<dbReference type="OrthoDB" id="261831at2759"/>